<dbReference type="InterPro" id="IPR056329">
    <property type="entry name" value="CON_HrpB"/>
</dbReference>
<dbReference type="NCBIfam" id="TIGR01970">
    <property type="entry name" value="DEAH_box_HrpB"/>
    <property type="match status" value="1"/>
</dbReference>
<sequence length="832" mass="91943">MVRLPIEEAIPALRQTLATGRAALLTAQPGAGKTTRVPLALLHEPWLAGQKLVLLEPRRLAARAAAAYMAAMLGEPVGKTVGYRIRHDTRVGKDTRIEVVTEGILTRLLQHDPSLAGYGLVIFDEFHERSLQADLGLAFARESQRLFRPDLRLLVMSATLDCAAVTRLLQDADTISCEGRLFPVTTQYLDRPIEGHLEPAVVRSIRQALARDEGSLLVFLPGMAEIRRVERQLVEASLGPDTLIAPLHGELPQHEQEQAILPAPAGRRKIVLATSIAETSLTIEGVRVVIDAGLMRVPRFDPRSGLTRLDTIRVTQDAADQRRGRAGRLEPGTCYRLWTTAEQQALLPRRPPEILEADLAPLALDLAEWGVIETQELAWLDPPPAGAISQARELLRQLGALDAQGALTAHGRRLAHVTVHPRLAHMMVTAVPVGLGAYACDLAALLSERDILQGGPGWRHADLRIRVEALRGNREHLAGATVNRAGGERVRRASEQWRRQLQLGAPSGDGTEHTGTLLAFAYPDRIAQRIAGSEGRYRLANGRGAAFHTVEGLSQEEYLVVAQLDGTGDWARVLLAAPVGLADLQHHCAGQIQAVDLLEWDDRSESVRARRQRRLGQLILDDRATHDPDPTQVAAALLFGIRRTGLSCLPWTKELQQWRARVGFLHRIDPTWPDLSDDALTNHLDAWLGPFVSGLTSLAQVCRLDLQSPLESLLTWQQRQELPKLVPTHLTVPSGSHVRLDYDQNETPVLAVRLQEMFGCQDTPRIAGGRVPVMVHLLSPAGRPVQVTKDLASFWRSAYQEVKKELRGRYPRHHWPDDPLTATPTNRTKRRT</sequence>
<dbReference type="EC" id="3.6.1.-" evidence="8"/>
<organism evidence="8 9">
    <name type="scientific">Nitrospira defluvii</name>
    <dbReference type="NCBI Taxonomy" id="330214"/>
    <lineage>
        <taxon>Bacteria</taxon>
        <taxon>Pseudomonadati</taxon>
        <taxon>Nitrospirota</taxon>
        <taxon>Nitrospiria</taxon>
        <taxon>Nitrospirales</taxon>
        <taxon>Nitrospiraceae</taxon>
        <taxon>Nitrospira</taxon>
    </lineage>
</organism>
<dbReference type="InterPro" id="IPR011545">
    <property type="entry name" value="DEAD/DEAH_box_helicase_dom"/>
</dbReference>
<keyword evidence="1" id="KW-0547">Nucleotide-binding</keyword>
<evidence type="ECO:0000256" key="1">
    <source>
        <dbReference type="ARBA" id="ARBA00022741"/>
    </source>
</evidence>
<dbReference type="SUPFAM" id="SSF52540">
    <property type="entry name" value="P-loop containing nucleoside triphosphate hydrolases"/>
    <property type="match status" value="1"/>
</dbReference>
<dbReference type="OrthoDB" id="9805617at2"/>
<dbReference type="InterPro" id="IPR001650">
    <property type="entry name" value="Helicase_C-like"/>
</dbReference>
<dbReference type="Pfam" id="PF08482">
    <property type="entry name" value="HrpB_C"/>
    <property type="match status" value="1"/>
</dbReference>
<dbReference type="Proteomes" id="UP000001660">
    <property type="component" value="Chromosome"/>
</dbReference>
<dbReference type="PANTHER" id="PTHR43519:SF1">
    <property type="entry name" value="ATP-DEPENDENT RNA HELICASE HRPB"/>
    <property type="match status" value="1"/>
</dbReference>
<proteinExistence type="predicted"/>
<dbReference type="InterPro" id="IPR027417">
    <property type="entry name" value="P-loop_NTPase"/>
</dbReference>
<dbReference type="FunFam" id="3.40.50.300:FF:002125">
    <property type="entry name" value="ATP-dependent helicase HrpB"/>
    <property type="match status" value="1"/>
</dbReference>
<keyword evidence="2 8" id="KW-0378">Hydrolase</keyword>
<evidence type="ECO:0000259" key="6">
    <source>
        <dbReference type="PROSITE" id="PS51192"/>
    </source>
</evidence>
<evidence type="ECO:0000256" key="3">
    <source>
        <dbReference type="ARBA" id="ARBA00022806"/>
    </source>
</evidence>
<dbReference type="InterPro" id="IPR010225">
    <property type="entry name" value="HrpB"/>
</dbReference>
<dbReference type="SMART" id="SM00487">
    <property type="entry name" value="DEXDc"/>
    <property type="match status" value="1"/>
</dbReference>
<dbReference type="PROSITE" id="PS51194">
    <property type="entry name" value="HELICASE_CTER"/>
    <property type="match status" value="1"/>
</dbReference>
<feature type="domain" description="Helicase C-terminal" evidence="7">
    <location>
        <begin position="204"/>
        <end position="370"/>
    </location>
</feature>
<dbReference type="SMART" id="SM00490">
    <property type="entry name" value="HELICc"/>
    <property type="match status" value="1"/>
</dbReference>
<evidence type="ECO:0000313" key="9">
    <source>
        <dbReference type="Proteomes" id="UP000001660"/>
    </source>
</evidence>
<evidence type="ECO:0000256" key="2">
    <source>
        <dbReference type="ARBA" id="ARBA00022801"/>
    </source>
</evidence>
<dbReference type="eggNOG" id="COG1643">
    <property type="taxonomic scope" value="Bacteria"/>
</dbReference>
<dbReference type="Pfam" id="PF00270">
    <property type="entry name" value="DEAD"/>
    <property type="match status" value="1"/>
</dbReference>
<protein>
    <submittedName>
        <fullName evidence="8">ATP-dependent helicase HrpB</fullName>
        <ecNumber evidence="8">3.6.1.-</ecNumber>
    </submittedName>
</protein>
<dbReference type="STRING" id="330214.NIDE2587"/>
<dbReference type="PROSITE" id="PS51192">
    <property type="entry name" value="HELICASE_ATP_BIND_1"/>
    <property type="match status" value="1"/>
</dbReference>
<dbReference type="InterPro" id="IPR007502">
    <property type="entry name" value="Helicase-assoc_dom"/>
</dbReference>
<evidence type="ECO:0000256" key="4">
    <source>
        <dbReference type="ARBA" id="ARBA00022840"/>
    </source>
</evidence>
<dbReference type="GO" id="GO:0016787">
    <property type="term" value="F:hydrolase activity"/>
    <property type="evidence" value="ECO:0007669"/>
    <property type="project" value="UniProtKB-KW"/>
</dbReference>
<dbReference type="EMBL" id="FP929003">
    <property type="protein sequence ID" value="CBK42294.1"/>
    <property type="molecule type" value="Genomic_DNA"/>
</dbReference>
<dbReference type="GO" id="GO:0003676">
    <property type="term" value="F:nucleic acid binding"/>
    <property type="evidence" value="ECO:0007669"/>
    <property type="project" value="InterPro"/>
</dbReference>
<dbReference type="Gene3D" id="1.20.120.1080">
    <property type="match status" value="1"/>
</dbReference>
<evidence type="ECO:0000256" key="5">
    <source>
        <dbReference type="SAM" id="MobiDB-lite"/>
    </source>
</evidence>
<dbReference type="AlphaFoldDB" id="D8PGA7"/>
<evidence type="ECO:0000259" key="7">
    <source>
        <dbReference type="PROSITE" id="PS51194"/>
    </source>
</evidence>
<dbReference type="GO" id="GO:0005524">
    <property type="term" value="F:ATP binding"/>
    <property type="evidence" value="ECO:0007669"/>
    <property type="project" value="UniProtKB-KW"/>
</dbReference>
<dbReference type="Pfam" id="PF24473">
    <property type="entry name" value="CON_HrpB"/>
    <property type="match status" value="1"/>
</dbReference>
<dbReference type="PANTHER" id="PTHR43519">
    <property type="entry name" value="ATP-DEPENDENT RNA HELICASE HRPB"/>
    <property type="match status" value="1"/>
</dbReference>
<gene>
    <name evidence="8" type="primary">hrpB</name>
    <name evidence="8" type="ORF">NIDE2587</name>
</gene>
<evidence type="ECO:0000313" key="8">
    <source>
        <dbReference type="EMBL" id="CBK42294.1"/>
    </source>
</evidence>
<name>D8PGA7_9BACT</name>
<dbReference type="GO" id="GO:0004386">
    <property type="term" value="F:helicase activity"/>
    <property type="evidence" value="ECO:0007669"/>
    <property type="project" value="UniProtKB-KW"/>
</dbReference>
<keyword evidence="4" id="KW-0067">ATP-binding</keyword>
<keyword evidence="3 8" id="KW-0347">Helicase</keyword>
<dbReference type="Pfam" id="PF00271">
    <property type="entry name" value="Helicase_C"/>
    <property type="match status" value="1"/>
</dbReference>
<dbReference type="KEGG" id="nde:NIDE2587"/>
<dbReference type="InterPro" id="IPR014001">
    <property type="entry name" value="Helicase_ATP-bd"/>
</dbReference>
<feature type="region of interest" description="Disordered" evidence="5">
    <location>
        <begin position="810"/>
        <end position="832"/>
    </location>
</feature>
<feature type="domain" description="Helicase ATP-binding" evidence="6">
    <location>
        <begin position="14"/>
        <end position="161"/>
    </location>
</feature>
<reference evidence="8 9" key="1">
    <citation type="journal article" date="2010" name="Proc. Natl. Acad. Sci. U.S.A.">
        <title>A Nitrospira metagenome illuminates the physiology and evolution of globally important nitrite-oxidizing bacteria.</title>
        <authorList>
            <person name="Lucker S."/>
            <person name="Wagner M."/>
            <person name="Maixner F."/>
            <person name="Pelletier E."/>
            <person name="Koch H."/>
            <person name="Vacherie B."/>
            <person name="Rattei T."/>
            <person name="Sinninghe Damste J."/>
            <person name="Spieck E."/>
            <person name="Le Paslier D."/>
            <person name="Daims H."/>
        </authorList>
    </citation>
    <scope>NUCLEOTIDE SEQUENCE [LARGE SCALE GENOMIC DNA]</scope>
</reference>
<dbReference type="CDD" id="cd18791">
    <property type="entry name" value="SF2_C_RHA"/>
    <property type="match status" value="1"/>
</dbReference>
<dbReference type="HOGENOM" id="CLU_001832_5_6_0"/>
<dbReference type="Gene3D" id="3.40.50.300">
    <property type="entry name" value="P-loop containing nucleotide triphosphate hydrolases"/>
    <property type="match status" value="2"/>
</dbReference>
<dbReference type="SMART" id="SM00847">
    <property type="entry name" value="HA2"/>
    <property type="match status" value="1"/>
</dbReference>
<keyword evidence="9" id="KW-1185">Reference proteome</keyword>
<dbReference type="PIRSF" id="PIRSF005496">
    <property type="entry name" value="ATP_hel_hrpB"/>
    <property type="match status" value="1"/>
</dbReference>
<accession>D8PGA7</accession>
<dbReference type="InterPro" id="IPR013689">
    <property type="entry name" value="RNA_helicase_ATP-dep_HrpB_C"/>
</dbReference>
<dbReference type="CDD" id="cd17990">
    <property type="entry name" value="DEXHc_HrpB"/>
    <property type="match status" value="1"/>
</dbReference>
<dbReference type="InterPro" id="IPR049614">
    <property type="entry name" value="HrpB_DEXH"/>
</dbReference>